<comment type="catalytic activity">
    <reaction evidence="15 16">
        <text>a ubiquinone + NADH + 5 H(+)(in) = a ubiquinol + NAD(+) + 4 H(+)(out)</text>
        <dbReference type="Rhea" id="RHEA:29091"/>
        <dbReference type="Rhea" id="RHEA-COMP:9565"/>
        <dbReference type="Rhea" id="RHEA-COMP:9566"/>
        <dbReference type="ChEBI" id="CHEBI:15378"/>
        <dbReference type="ChEBI" id="CHEBI:16389"/>
        <dbReference type="ChEBI" id="CHEBI:17976"/>
        <dbReference type="ChEBI" id="CHEBI:57540"/>
        <dbReference type="ChEBI" id="CHEBI:57945"/>
        <dbReference type="EC" id="7.1.1.2"/>
    </reaction>
</comment>
<feature type="transmembrane region" description="Helical" evidence="16">
    <location>
        <begin position="63"/>
        <end position="81"/>
    </location>
</feature>
<dbReference type="PANTHER" id="PTHR43507">
    <property type="entry name" value="NADH-UBIQUINONE OXIDOREDUCTASE CHAIN 4"/>
    <property type="match status" value="1"/>
</dbReference>
<evidence type="ECO:0000256" key="2">
    <source>
        <dbReference type="ARBA" id="ARBA00009025"/>
    </source>
</evidence>
<feature type="transmembrane region" description="Helical" evidence="16">
    <location>
        <begin position="93"/>
        <end position="121"/>
    </location>
</feature>
<dbReference type="AlphaFoldDB" id="A0AAU6QDA9"/>
<keyword evidence="13 16" id="KW-0496">Mitochondrion</keyword>
<protein>
    <recommendedName>
        <fullName evidence="4 16">NADH-ubiquinone oxidoreductase chain 4</fullName>
        <ecNumber evidence="3 16">7.1.1.2</ecNumber>
    </recommendedName>
</protein>
<evidence type="ECO:0000256" key="11">
    <source>
        <dbReference type="ARBA" id="ARBA00023027"/>
    </source>
</evidence>
<evidence type="ECO:0000313" key="20">
    <source>
        <dbReference type="EMBL" id="WYK36499.1"/>
    </source>
</evidence>
<dbReference type="InterPro" id="IPR001750">
    <property type="entry name" value="ND/Mrp_TM"/>
</dbReference>
<comment type="function">
    <text evidence="16">Core subunit of the mitochondrial membrane respiratory chain NADH dehydrogenase (Complex I) which catalyzes electron transfer from NADH through the respiratory chain, using ubiquinone as an electron acceptor. Essential for the catalytic activity and assembly of complex I.</text>
</comment>
<dbReference type="InterPro" id="IPR000260">
    <property type="entry name" value="NADH4_N"/>
</dbReference>
<dbReference type="GO" id="GO:0042773">
    <property type="term" value="P:ATP synthesis coupled electron transport"/>
    <property type="evidence" value="ECO:0007669"/>
    <property type="project" value="InterPro"/>
</dbReference>
<evidence type="ECO:0000256" key="9">
    <source>
        <dbReference type="ARBA" id="ARBA00022982"/>
    </source>
</evidence>
<keyword evidence="10 16" id="KW-1133">Transmembrane helix</keyword>
<keyword evidence="6 16" id="KW-0679">Respiratory chain</keyword>
<evidence type="ECO:0000256" key="5">
    <source>
        <dbReference type="ARBA" id="ARBA00022448"/>
    </source>
</evidence>
<keyword evidence="17" id="KW-0732">Signal</keyword>
<feature type="transmembrane region" description="Helical" evidence="16">
    <location>
        <begin position="431"/>
        <end position="450"/>
    </location>
</feature>
<name>A0AAU6QDA9_9ECHI</name>
<evidence type="ECO:0000256" key="13">
    <source>
        <dbReference type="ARBA" id="ARBA00023128"/>
    </source>
</evidence>
<feature type="transmembrane region" description="Helical" evidence="16">
    <location>
        <begin position="281"/>
        <end position="297"/>
    </location>
</feature>
<dbReference type="GO" id="GO:0015990">
    <property type="term" value="P:electron transport coupled proton transport"/>
    <property type="evidence" value="ECO:0007669"/>
    <property type="project" value="TreeGrafter"/>
</dbReference>
<evidence type="ECO:0000256" key="14">
    <source>
        <dbReference type="ARBA" id="ARBA00023136"/>
    </source>
</evidence>
<feature type="domain" description="NADH:quinone oxidoreductase/Mrp antiporter transmembrane" evidence="18">
    <location>
        <begin position="111"/>
        <end position="390"/>
    </location>
</feature>
<keyword evidence="12 16" id="KW-0830">Ubiquinone</keyword>
<comment type="subcellular location">
    <subcellularLocation>
        <location evidence="1 16">Mitochondrion membrane</location>
        <topology evidence="1 16">Multi-pass membrane protein</topology>
    </subcellularLocation>
</comment>
<proteinExistence type="inferred from homology"/>
<evidence type="ECO:0000256" key="17">
    <source>
        <dbReference type="SAM" id="SignalP"/>
    </source>
</evidence>
<keyword evidence="14 16" id="KW-0472">Membrane</keyword>
<keyword evidence="7 16" id="KW-0812">Transmembrane</keyword>
<evidence type="ECO:0000256" key="7">
    <source>
        <dbReference type="ARBA" id="ARBA00022692"/>
    </source>
</evidence>
<feature type="transmembrane region" description="Helical" evidence="16">
    <location>
        <begin position="218"/>
        <end position="236"/>
    </location>
</feature>
<dbReference type="Pfam" id="PF00361">
    <property type="entry name" value="Proton_antipo_M"/>
    <property type="match status" value="1"/>
</dbReference>
<evidence type="ECO:0000256" key="15">
    <source>
        <dbReference type="ARBA" id="ARBA00049551"/>
    </source>
</evidence>
<evidence type="ECO:0000256" key="3">
    <source>
        <dbReference type="ARBA" id="ARBA00012944"/>
    </source>
</evidence>
<evidence type="ECO:0000256" key="10">
    <source>
        <dbReference type="ARBA" id="ARBA00022989"/>
    </source>
</evidence>
<dbReference type="GO" id="GO:0031966">
    <property type="term" value="C:mitochondrial membrane"/>
    <property type="evidence" value="ECO:0007669"/>
    <property type="project" value="UniProtKB-SubCell"/>
</dbReference>
<evidence type="ECO:0000259" key="19">
    <source>
        <dbReference type="Pfam" id="PF01059"/>
    </source>
</evidence>
<keyword evidence="9 16" id="KW-0249">Electron transport</keyword>
<keyword evidence="8" id="KW-1278">Translocase</keyword>
<evidence type="ECO:0000256" key="16">
    <source>
        <dbReference type="RuleBase" id="RU003297"/>
    </source>
</evidence>
<dbReference type="InterPro" id="IPR010227">
    <property type="entry name" value="NADH_Q_OxRdtase_chainM/4"/>
</dbReference>
<feature type="domain" description="NADH:ubiquinone oxidoreductase chain 4 N-terminal" evidence="19">
    <location>
        <begin position="1"/>
        <end position="108"/>
    </location>
</feature>
<organism evidence="20">
    <name type="scientific">Ophiothrix sp</name>
    <dbReference type="NCBI Taxonomy" id="2909811"/>
    <lineage>
        <taxon>Eukaryota</taxon>
        <taxon>Metazoa</taxon>
        <taxon>Echinodermata</taxon>
        <taxon>Eleutherozoa</taxon>
        <taxon>Asterozoa</taxon>
        <taxon>Ophiuroidea</taxon>
        <taxon>Myophiuroidea</taxon>
        <taxon>Metophiurida</taxon>
        <taxon>Ophintegrida</taxon>
        <taxon>Amphilepidida</taxon>
        <taxon>Ophiurina</taxon>
        <taxon>Gnathophiurina</taxon>
        <taxon>Ophiactoidea</taxon>
        <taxon>Ophiotrichidae</taxon>
        <taxon>Ophiothrix</taxon>
    </lineage>
</organism>
<feature type="transmembrane region" description="Helical" evidence="16">
    <location>
        <begin position="385"/>
        <end position="410"/>
    </location>
</feature>
<feature type="transmembrane region" description="Helical" evidence="16">
    <location>
        <begin position="303"/>
        <end position="325"/>
    </location>
</feature>
<keyword evidence="5 16" id="KW-0813">Transport</keyword>
<comment type="similarity">
    <text evidence="2 16">Belongs to the complex I subunit 4 family.</text>
</comment>
<dbReference type="PANTHER" id="PTHR43507:SF20">
    <property type="entry name" value="NADH-UBIQUINONE OXIDOREDUCTASE CHAIN 4"/>
    <property type="match status" value="1"/>
</dbReference>
<dbReference type="Pfam" id="PF01059">
    <property type="entry name" value="Oxidored_q5_N"/>
    <property type="match status" value="1"/>
</dbReference>
<feature type="transmembrane region" description="Helical" evidence="16">
    <location>
        <begin position="188"/>
        <end position="211"/>
    </location>
</feature>
<dbReference type="InterPro" id="IPR003918">
    <property type="entry name" value="NADH_UbQ_OxRdtase"/>
</dbReference>
<feature type="transmembrane region" description="Helical" evidence="16">
    <location>
        <begin position="142"/>
        <end position="168"/>
    </location>
</feature>
<reference evidence="20" key="1">
    <citation type="submission" date="2022-05" db="EMBL/GenBank/DDBJ databases">
        <authorList>
            <person name="Shi W."/>
            <person name="Mo J."/>
        </authorList>
    </citation>
    <scope>NUCLEOTIDE SEQUENCE</scope>
</reference>
<sequence length="452" mass="49368">MITLLILITAIATTVVIAPNNRVWPISIISASLIIIFTIIALPPITSLVNTSWGLINDTISTPLIYLSSWLMPVAILASTGHLGKEHANSNKVFINLIFIILFFLIVTFTANNLIALFLGFEGTLIPTLFLITRWGAQQERIEAGIFFVFYTLVSSLPLFIGLLFLYFNNYSLSITLLHIESTNVISTVITICCITAFLVKVPIFMFHLWLPKAHVEAPVAGSMILAAILLKMGGYGFTRLITMFFNNFNDNLSEVIIPFCIWGGLLTSLICLTQTDLKSLIAYSSVSHMSFMIAGISTLSQWALAGGLIIMIAHGLVSSALFCIANTLYERSNTRNLFVNRGTKALFALTPALWLILSCANMGLPPLPNAIGETIIISTIIANNIVNALPLLAGVIATGTFSLLMFLAINSGNNQTWSNIQETMSEREHNVIAAHIIPLILIIISPNLITP</sequence>
<dbReference type="EMBL" id="ON457157">
    <property type="protein sequence ID" value="WYK36499.1"/>
    <property type="molecule type" value="Genomic_DNA"/>
</dbReference>
<evidence type="ECO:0000259" key="18">
    <source>
        <dbReference type="Pfam" id="PF00361"/>
    </source>
</evidence>
<evidence type="ECO:0000256" key="4">
    <source>
        <dbReference type="ARBA" id="ARBA00021006"/>
    </source>
</evidence>
<feature type="signal peptide" evidence="17">
    <location>
        <begin position="1"/>
        <end position="18"/>
    </location>
</feature>
<feature type="transmembrane region" description="Helical" evidence="16">
    <location>
        <begin position="346"/>
        <end position="365"/>
    </location>
</feature>
<keyword evidence="11 16" id="KW-0520">NAD</keyword>
<dbReference type="PRINTS" id="PR01437">
    <property type="entry name" value="NUOXDRDTASE4"/>
</dbReference>
<dbReference type="EC" id="7.1.1.2" evidence="3 16"/>
<evidence type="ECO:0000256" key="1">
    <source>
        <dbReference type="ARBA" id="ARBA00004225"/>
    </source>
</evidence>
<gene>
    <name evidence="20" type="primary">nad4</name>
</gene>
<dbReference type="GO" id="GO:0008137">
    <property type="term" value="F:NADH dehydrogenase (ubiquinone) activity"/>
    <property type="evidence" value="ECO:0007669"/>
    <property type="project" value="UniProtKB-UniRule"/>
</dbReference>
<dbReference type="GO" id="GO:0048039">
    <property type="term" value="F:ubiquinone binding"/>
    <property type="evidence" value="ECO:0007669"/>
    <property type="project" value="TreeGrafter"/>
</dbReference>
<dbReference type="GO" id="GO:0003954">
    <property type="term" value="F:NADH dehydrogenase activity"/>
    <property type="evidence" value="ECO:0007669"/>
    <property type="project" value="TreeGrafter"/>
</dbReference>
<evidence type="ECO:0000256" key="8">
    <source>
        <dbReference type="ARBA" id="ARBA00022967"/>
    </source>
</evidence>
<accession>A0AAU6QDA9</accession>
<evidence type="ECO:0000256" key="6">
    <source>
        <dbReference type="ARBA" id="ARBA00022660"/>
    </source>
</evidence>
<feature type="transmembrane region" description="Helical" evidence="16">
    <location>
        <begin position="256"/>
        <end position="274"/>
    </location>
</feature>
<feature type="chain" id="PRO_5043974777" description="NADH-ubiquinone oxidoreductase chain 4" evidence="17">
    <location>
        <begin position="19"/>
        <end position="452"/>
    </location>
</feature>
<geneLocation type="mitochondrion" evidence="20"/>
<feature type="transmembrane region" description="Helical" evidence="16">
    <location>
        <begin position="27"/>
        <end position="51"/>
    </location>
</feature>
<dbReference type="NCBIfam" id="TIGR01972">
    <property type="entry name" value="NDH_I_M"/>
    <property type="match status" value="1"/>
</dbReference>
<evidence type="ECO:0000256" key="12">
    <source>
        <dbReference type="ARBA" id="ARBA00023075"/>
    </source>
</evidence>